<sequence>MDGQHSVRGIRSLMHALAHLVRVSGFAAFCVLVQSLMHYSLTINLGLLVQHYPTGIMINISVRTY</sequence>
<dbReference type="Proteomes" id="UP000447434">
    <property type="component" value="Chromosome 3"/>
</dbReference>
<dbReference type="AlphaFoldDB" id="A0A6A4QTY9"/>
<keyword evidence="1" id="KW-0812">Transmembrane</keyword>
<keyword evidence="1" id="KW-1133">Transmembrane helix</keyword>
<reference evidence="3" key="1">
    <citation type="journal article" date="2020" name="Nat. Commun.">
        <title>Genome sequence of the cluster root forming white lupin.</title>
        <authorList>
            <person name="Hufnagel B."/>
            <person name="Marques A."/>
            <person name="Soriano A."/>
            <person name="Marques L."/>
            <person name="Divol F."/>
            <person name="Doumas P."/>
            <person name="Sallet E."/>
            <person name="Mancinotti D."/>
            <person name="Carrere S."/>
            <person name="Marande W."/>
            <person name="Arribat S."/>
            <person name="Keller J."/>
            <person name="Huneau C."/>
            <person name="Blein T."/>
            <person name="Aime D."/>
            <person name="Laguerre M."/>
            <person name="Taylor J."/>
            <person name="Schubert V."/>
            <person name="Nelson M."/>
            <person name="Geu-Flores F."/>
            <person name="Crespi M."/>
            <person name="Gallardo-Guerrero K."/>
            <person name="Delaux P.-M."/>
            <person name="Salse J."/>
            <person name="Berges H."/>
            <person name="Guyot R."/>
            <person name="Gouzy J."/>
            <person name="Peret B."/>
        </authorList>
    </citation>
    <scope>NUCLEOTIDE SEQUENCE [LARGE SCALE GENOMIC DNA]</scope>
    <source>
        <strain evidence="3">cv. Amiga</strain>
    </source>
</reference>
<evidence type="ECO:0000256" key="1">
    <source>
        <dbReference type="SAM" id="Phobius"/>
    </source>
</evidence>
<keyword evidence="1" id="KW-0472">Membrane</keyword>
<name>A0A6A4QTY9_LUPAL</name>
<keyword evidence="3" id="KW-1185">Reference proteome</keyword>
<protein>
    <submittedName>
        <fullName evidence="2">Uncharacterized protein</fullName>
    </submittedName>
</protein>
<gene>
    <name evidence="2" type="ORF">Lalb_Chr03g0040141</name>
</gene>
<proteinExistence type="predicted"/>
<accession>A0A6A4QTY9</accession>
<feature type="transmembrane region" description="Helical" evidence="1">
    <location>
        <begin position="20"/>
        <end position="41"/>
    </location>
</feature>
<evidence type="ECO:0000313" key="2">
    <source>
        <dbReference type="EMBL" id="KAE9617868.1"/>
    </source>
</evidence>
<organism evidence="2 3">
    <name type="scientific">Lupinus albus</name>
    <name type="common">White lupine</name>
    <name type="synonym">Lupinus termis</name>
    <dbReference type="NCBI Taxonomy" id="3870"/>
    <lineage>
        <taxon>Eukaryota</taxon>
        <taxon>Viridiplantae</taxon>
        <taxon>Streptophyta</taxon>
        <taxon>Embryophyta</taxon>
        <taxon>Tracheophyta</taxon>
        <taxon>Spermatophyta</taxon>
        <taxon>Magnoliopsida</taxon>
        <taxon>eudicotyledons</taxon>
        <taxon>Gunneridae</taxon>
        <taxon>Pentapetalae</taxon>
        <taxon>rosids</taxon>
        <taxon>fabids</taxon>
        <taxon>Fabales</taxon>
        <taxon>Fabaceae</taxon>
        <taxon>Papilionoideae</taxon>
        <taxon>50 kb inversion clade</taxon>
        <taxon>genistoids sensu lato</taxon>
        <taxon>core genistoids</taxon>
        <taxon>Genisteae</taxon>
        <taxon>Lupinus</taxon>
    </lineage>
</organism>
<comment type="caution">
    <text evidence="2">The sequence shown here is derived from an EMBL/GenBank/DDBJ whole genome shotgun (WGS) entry which is preliminary data.</text>
</comment>
<dbReference type="EMBL" id="WOCE01000003">
    <property type="protein sequence ID" value="KAE9617868.1"/>
    <property type="molecule type" value="Genomic_DNA"/>
</dbReference>
<evidence type="ECO:0000313" key="3">
    <source>
        <dbReference type="Proteomes" id="UP000447434"/>
    </source>
</evidence>